<dbReference type="WBParaSite" id="GPLIN_000480500">
    <property type="protein sequence ID" value="GPLIN_000480500"/>
    <property type="gene ID" value="GPLIN_000480500"/>
</dbReference>
<reference evidence="4" key="3">
    <citation type="submission" date="2016-06" db="UniProtKB">
        <authorList>
            <consortium name="WormBaseParasite"/>
        </authorList>
    </citation>
    <scope>IDENTIFICATION</scope>
</reference>
<sequence length="434" mass="47231">MSSTVAKPKERQFQVVPVPAVFTRGRWECIDYKDTGGMPWPCPVAIDNNKNEQQQITMVLIYEMINNKHKLGPGTWRGFFLDPQSPVSVERLSTLDLVQEIRFLYLLRRHHRAVHRPRPPAALDDHCRPTGYFDVYTCPSAEYKVDNATKSHHTIIYKPCLSMSRERGERLLLHTVHLFVCVFIYLCCLTMSSTVAKPKERQFQVVPVPAVFTRGRWECIDYKDTGGMPWPCPVAIDNNKNEQQQITMVSVPPPASSSSSSTWYGHGMFSNDDDGNLCRSDAGDGIKWRRGGGGTGAAASAAALLLEGIGLPPSSASAAAAAVSAGSTPVTETTPPLPTAAMTTVQHQQQQQQSPPAQMPSNASVPHFDISPAQSVPTTLGTEFVSSTIASAADGNTTINTTITSSTSSAVPNPVAIDNKIEQAMVSGLIFFNN</sequence>
<evidence type="ECO:0000256" key="1">
    <source>
        <dbReference type="SAM" id="MobiDB-lite"/>
    </source>
</evidence>
<keyword evidence="3" id="KW-1185">Reference proteome</keyword>
<name>A0A183BW17_GLOPA</name>
<keyword evidence="2" id="KW-1133">Transmembrane helix</keyword>
<protein>
    <submittedName>
        <fullName evidence="4">Uncharacterized protein</fullName>
    </submittedName>
</protein>
<feature type="compositionally biased region" description="Low complexity" evidence="1">
    <location>
        <begin position="327"/>
        <end position="353"/>
    </location>
</feature>
<accession>A0A183BW17</accession>
<keyword evidence="2" id="KW-0472">Membrane</keyword>
<dbReference type="AlphaFoldDB" id="A0A183BW17"/>
<dbReference type="Proteomes" id="UP000050741">
    <property type="component" value="Unassembled WGS sequence"/>
</dbReference>
<feature type="region of interest" description="Disordered" evidence="1">
    <location>
        <begin position="327"/>
        <end position="375"/>
    </location>
</feature>
<feature type="compositionally biased region" description="Polar residues" evidence="1">
    <location>
        <begin position="354"/>
        <end position="364"/>
    </location>
</feature>
<evidence type="ECO:0000313" key="3">
    <source>
        <dbReference type="Proteomes" id="UP000050741"/>
    </source>
</evidence>
<reference evidence="3" key="2">
    <citation type="submission" date="2014-05" db="EMBL/GenBank/DDBJ databases">
        <title>The genome and life-stage specific transcriptomes of Globodera pallida elucidate key aspects of plant parasitism by a cyst nematode.</title>
        <authorList>
            <person name="Cotton J.A."/>
            <person name="Lilley C.J."/>
            <person name="Jones L.M."/>
            <person name="Kikuchi T."/>
            <person name="Reid A.J."/>
            <person name="Thorpe P."/>
            <person name="Tsai I.J."/>
            <person name="Beasley H."/>
            <person name="Blok V."/>
            <person name="Cock P.J.A."/>
            <person name="Van den Akker S.E."/>
            <person name="Holroyd N."/>
            <person name="Hunt M."/>
            <person name="Mantelin S."/>
            <person name="Naghra H."/>
            <person name="Pain A."/>
            <person name="Palomares-Rius J.E."/>
            <person name="Zarowiecki M."/>
            <person name="Berriman M."/>
            <person name="Jones J.T."/>
            <person name="Urwin P.E."/>
        </authorList>
    </citation>
    <scope>NUCLEOTIDE SEQUENCE [LARGE SCALE GENOMIC DNA]</scope>
    <source>
        <strain evidence="3">Lindley</strain>
    </source>
</reference>
<keyword evidence="2" id="KW-0812">Transmembrane</keyword>
<organism evidence="3 4">
    <name type="scientific">Globodera pallida</name>
    <name type="common">Potato cyst nematode worm</name>
    <name type="synonym">Heterodera pallida</name>
    <dbReference type="NCBI Taxonomy" id="36090"/>
    <lineage>
        <taxon>Eukaryota</taxon>
        <taxon>Metazoa</taxon>
        <taxon>Ecdysozoa</taxon>
        <taxon>Nematoda</taxon>
        <taxon>Chromadorea</taxon>
        <taxon>Rhabditida</taxon>
        <taxon>Tylenchina</taxon>
        <taxon>Tylenchomorpha</taxon>
        <taxon>Tylenchoidea</taxon>
        <taxon>Heteroderidae</taxon>
        <taxon>Heteroderinae</taxon>
        <taxon>Globodera</taxon>
    </lineage>
</organism>
<evidence type="ECO:0000256" key="2">
    <source>
        <dbReference type="SAM" id="Phobius"/>
    </source>
</evidence>
<evidence type="ECO:0000313" key="4">
    <source>
        <dbReference type="WBParaSite" id="GPLIN_000480500"/>
    </source>
</evidence>
<reference evidence="3" key="1">
    <citation type="submission" date="2013-12" db="EMBL/GenBank/DDBJ databases">
        <authorList>
            <person name="Aslett M."/>
        </authorList>
    </citation>
    <scope>NUCLEOTIDE SEQUENCE [LARGE SCALE GENOMIC DNA]</scope>
    <source>
        <strain evidence="3">Lindley</strain>
    </source>
</reference>
<proteinExistence type="predicted"/>
<feature type="transmembrane region" description="Helical" evidence="2">
    <location>
        <begin position="171"/>
        <end position="192"/>
    </location>
</feature>